<accession>A0ABT9XKE8</accession>
<evidence type="ECO:0000256" key="2">
    <source>
        <dbReference type="ARBA" id="ARBA00010350"/>
    </source>
</evidence>
<comment type="caution">
    <text evidence="7">The sequence shown here is derived from an EMBL/GenBank/DDBJ whole genome shotgun (WGS) entry which is preliminary data.</text>
</comment>
<protein>
    <submittedName>
        <fullName evidence="7">FtsH-binding integral membrane protein</fullName>
    </submittedName>
</protein>
<keyword evidence="3 6" id="KW-0812">Transmembrane</keyword>
<comment type="subcellular location">
    <subcellularLocation>
        <location evidence="1">Membrane</location>
        <topology evidence="1">Multi-pass membrane protein</topology>
    </subcellularLocation>
</comment>
<keyword evidence="5 6" id="KW-0472">Membrane</keyword>
<dbReference type="Pfam" id="PF01027">
    <property type="entry name" value="Bax1-I"/>
    <property type="match status" value="1"/>
</dbReference>
<evidence type="ECO:0000256" key="4">
    <source>
        <dbReference type="ARBA" id="ARBA00022989"/>
    </source>
</evidence>
<organism evidence="7 8">
    <name type="scientific">Alicyclobacillus cycloheptanicus</name>
    <dbReference type="NCBI Taxonomy" id="1457"/>
    <lineage>
        <taxon>Bacteria</taxon>
        <taxon>Bacillati</taxon>
        <taxon>Bacillota</taxon>
        <taxon>Bacilli</taxon>
        <taxon>Bacillales</taxon>
        <taxon>Alicyclobacillaceae</taxon>
        <taxon>Alicyclobacillus</taxon>
    </lineage>
</organism>
<evidence type="ECO:0000313" key="8">
    <source>
        <dbReference type="Proteomes" id="UP001232973"/>
    </source>
</evidence>
<dbReference type="EMBL" id="JAUSTP010000023">
    <property type="protein sequence ID" value="MDQ0190764.1"/>
    <property type="molecule type" value="Genomic_DNA"/>
</dbReference>
<sequence length="213" mass="23545">MQSYTIARNALMSRVFFGLFLSLLTASIGLAAGQYVPPVWLRMLVFVELAMMVVAMFLQRSRRIGMPFVLAFTFVSGMTLYPVISYYISIIGAALVLEAAAISGAAFLIAAIVASRSWFDFTFLSGFLFIGLLALVLMGVVSFFVPFGSTASLVYTLLGIAIFIGYVLFDVNRLVHYGVSEQMVPWVVLSLYLDLINLFLFVLRLVGLNVSRR</sequence>
<keyword evidence="8" id="KW-1185">Reference proteome</keyword>
<dbReference type="RefSeq" id="WP_274454464.1">
    <property type="nucleotide sequence ID" value="NZ_CP067097.1"/>
</dbReference>
<evidence type="ECO:0000256" key="1">
    <source>
        <dbReference type="ARBA" id="ARBA00004141"/>
    </source>
</evidence>
<evidence type="ECO:0000256" key="3">
    <source>
        <dbReference type="ARBA" id="ARBA00022692"/>
    </source>
</evidence>
<gene>
    <name evidence="7" type="ORF">J2S03_002631</name>
</gene>
<dbReference type="InterPro" id="IPR006214">
    <property type="entry name" value="Bax_inhibitor_1-related"/>
</dbReference>
<feature type="transmembrane region" description="Helical" evidence="6">
    <location>
        <begin position="183"/>
        <end position="206"/>
    </location>
</feature>
<feature type="transmembrane region" description="Helical" evidence="6">
    <location>
        <begin position="65"/>
        <end position="84"/>
    </location>
</feature>
<evidence type="ECO:0000313" key="7">
    <source>
        <dbReference type="EMBL" id="MDQ0190764.1"/>
    </source>
</evidence>
<keyword evidence="4 6" id="KW-1133">Transmembrane helix</keyword>
<dbReference type="Proteomes" id="UP001232973">
    <property type="component" value="Unassembled WGS sequence"/>
</dbReference>
<feature type="transmembrane region" description="Helical" evidence="6">
    <location>
        <begin position="121"/>
        <end position="147"/>
    </location>
</feature>
<proteinExistence type="inferred from homology"/>
<reference evidence="7 8" key="1">
    <citation type="submission" date="2023-07" db="EMBL/GenBank/DDBJ databases">
        <title>Genomic Encyclopedia of Type Strains, Phase IV (KMG-IV): sequencing the most valuable type-strain genomes for metagenomic binning, comparative biology and taxonomic classification.</title>
        <authorList>
            <person name="Goeker M."/>
        </authorList>
    </citation>
    <scope>NUCLEOTIDE SEQUENCE [LARGE SCALE GENOMIC DNA]</scope>
    <source>
        <strain evidence="7 8">DSM 4006</strain>
    </source>
</reference>
<comment type="similarity">
    <text evidence="2 6">Belongs to the BI1 family.</text>
</comment>
<dbReference type="PANTHER" id="PTHR23291:SF50">
    <property type="entry name" value="PROTEIN LIFEGUARD 4"/>
    <property type="match status" value="1"/>
</dbReference>
<evidence type="ECO:0000256" key="5">
    <source>
        <dbReference type="ARBA" id="ARBA00023136"/>
    </source>
</evidence>
<evidence type="ECO:0000256" key="6">
    <source>
        <dbReference type="RuleBase" id="RU004379"/>
    </source>
</evidence>
<feature type="transmembrane region" description="Helical" evidence="6">
    <location>
        <begin position="153"/>
        <end position="171"/>
    </location>
</feature>
<name>A0ABT9XKE8_9BACL</name>
<dbReference type="PANTHER" id="PTHR23291">
    <property type="entry name" value="BAX INHIBITOR-RELATED"/>
    <property type="match status" value="1"/>
</dbReference>
<feature type="transmembrane region" description="Helical" evidence="6">
    <location>
        <begin position="90"/>
        <end position="114"/>
    </location>
</feature>
<feature type="transmembrane region" description="Helical" evidence="6">
    <location>
        <begin position="41"/>
        <end position="58"/>
    </location>
</feature>